<gene>
    <name evidence="1" type="ORF">SOCE26_033440</name>
</gene>
<accession>A0A2L0ERJ6</accession>
<dbReference type="EMBL" id="CP012673">
    <property type="protein sequence ID" value="AUX41919.1"/>
    <property type="molecule type" value="Genomic_DNA"/>
</dbReference>
<sequence length="312" mass="34035">MSARTPSARHGMIQPKTGTGMMRRFVQGLCTMVAGLTGCALLMTASPAEAQEIQLTGPLAGAPAVRKLRLHREGRFEVAPGASFTLLDEYRRTIMPGMRLTYHLTDWLGIGAWGGYGFQYNTGLTDELQRVAIDQRACTSRPFTKACRLTAVNLTRGDLTEDQLGKIQWVAAPQVTFVPFRGKLALFAELFVDTDVNFFVGPAVIGVQERKDCGTENGCSEASSFGLASRLAFAPTFGLGLNFYPGDFLGLGVEWRGLPFSWNTSGFDNGGFGTDEAFPDNKVNDKDREFHFTSMVTVSVSIQFPTAIKTTE</sequence>
<evidence type="ECO:0000313" key="2">
    <source>
        <dbReference type="Proteomes" id="UP000238348"/>
    </source>
</evidence>
<protein>
    <submittedName>
        <fullName evidence="1">Uncharacterized protein</fullName>
    </submittedName>
</protein>
<reference evidence="1 2" key="1">
    <citation type="submission" date="2015-09" db="EMBL/GenBank/DDBJ databases">
        <title>Sorangium comparison.</title>
        <authorList>
            <person name="Zaburannyi N."/>
            <person name="Bunk B."/>
            <person name="Overmann J."/>
            <person name="Mueller R."/>
        </authorList>
    </citation>
    <scope>NUCLEOTIDE SEQUENCE [LARGE SCALE GENOMIC DNA]</scope>
    <source>
        <strain evidence="1 2">So ce26</strain>
    </source>
</reference>
<organism evidence="1 2">
    <name type="scientific">Sorangium cellulosum</name>
    <name type="common">Polyangium cellulosum</name>
    <dbReference type="NCBI Taxonomy" id="56"/>
    <lineage>
        <taxon>Bacteria</taxon>
        <taxon>Pseudomonadati</taxon>
        <taxon>Myxococcota</taxon>
        <taxon>Polyangia</taxon>
        <taxon>Polyangiales</taxon>
        <taxon>Polyangiaceae</taxon>
        <taxon>Sorangium</taxon>
    </lineage>
</organism>
<proteinExistence type="predicted"/>
<evidence type="ECO:0000313" key="1">
    <source>
        <dbReference type="EMBL" id="AUX41919.1"/>
    </source>
</evidence>
<name>A0A2L0ERJ6_SORCE</name>
<dbReference type="AlphaFoldDB" id="A0A2L0ERJ6"/>
<dbReference type="Proteomes" id="UP000238348">
    <property type="component" value="Chromosome"/>
</dbReference>